<keyword evidence="3" id="KW-0614">Plasmid</keyword>
<dbReference type="AlphaFoldDB" id="G9AJ69"/>
<dbReference type="Proteomes" id="UP000007735">
    <property type="component" value="Plasmid pSfHH103e"/>
</dbReference>
<evidence type="ECO:0008006" key="5">
    <source>
        <dbReference type="Google" id="ProtNLM"/>
    </source>
</evidence>
<protein>
    <recommendedName>
        <fullName evidence="5">Transmembrane protein</fullName>
    </recommendedName>
</protein>
<reference evidence="3 4" key="1">
    <citation type="journal article" date="2012" name="J. Bacteriol.">
        <title>Genome sequence of the soybean symbiont Sinorhizobium fredii HH103.</title>
        <authorList>
            <person name="Weidner S."/>
            <person name="Becker A."/>
            <person name="Bonilla I."/>
            <person name="Jaenicke S."/>
            <person name="Lloret J."/>
            <person name="Margaret I."/>
            <person name="Puhler A."/>
            <person name="Ruiz-Sainz J.E."/>
            <person name="Schneiker-Bekel S."/>
            <person name="Szczepanowski R."/>
            <person name="Vinardell J.M."/>
            <person name="Zehner S."/>
            <person name="Gottfert M."/>
        </authorList>
    </citation>
    <scope>NUCLEOTIDE SEQUENCE [LARGE SCALE GENOMIC DNA]</scope>
    <source>
        <strain evidence="3 4">HH103</strain>
        <plasmid evidence="4">pSfHH103e</plasmid>
    </source>
</reference>
<dbReference type="KEGG" id="sfh:SFHH103_06643"/>
<evidence type="ECO:0000256" key="2">
    <source>
        <dbReference type="SAM" id="Phobius"/>
    </source>
</evidence>
<feature type="region of interest" description="Disordered" evidence="1">
    <location>
        <begin position="82"/>
        <end position="111"/>
    </location>
</feature>
<gene>
    <name evidence="3" type="ordered locus">SFHH103_06643</name>
</gene>
<name>G9AJ69_SINF1</name>
<sequence length="111" mass="12066">MRQRRSATGATAMSDSRWKDGLSDLGWRIASGPASTAIYIAAAMLIAAVSSAKTGIPAYVLVAIAVVLVLFVDPPQKIRKFRQQQRRRLDGLRSRSANRHGPARGPRAKPQ</sequence>
<dbReference type="HOGENOM" id="CLU_2156308_0_0_5"/>
<keyword evidence="2" id="KW-1133">Transmembrane helix</keyword>
<feature type="compositionally biased region" description="Basic residues" evidence="1">
    <location>
        <begin position="96"/>
        <end position="111"/>
    </location>
</feature>
<feature type="transmembrane region" description="Helical" evidence="2">
    <location>
        <begin position="25"/>
        <end position="50"/>
    </location>
</feature>
<keyword evidence="2" id="KW-0812">Transmembrane</keyword>
<dbReference type="EMBL" id="HE616899">
    <property type="protein sequence ID" value="CCF01101.1"/>
    <property type="molecule type" value="Genomic_DNA"/>
</dbReference>
<evidence type="ECO:0000313" key="3">
    <source>
        <dbReference type="EMBL" id="CCF01101.1"/>
    </source>
</evidence>
<organism evidence="3 4">
    <name type="scientific">Sinorhizobium fredii (strain HH103)</name>
    <dbReference type="NCBI Taxonomy" id="1117943"/>
    <lineage>
        <taxon>Bacteria</taxon>
        <taxon>Pseudomonadati</taxon>
        <taxon>Pseudomonadota</taxon>
        <taxon>Alphaproteobacteria</taxon>
        <taxon>Hyphomicrobiales</taxon>
        <taxon>Rhizobiaceae</taxon>
        <taxon>Sinorhizobium/Ensifer group</taxon>
        <taxon>Sinorhizobium</taxon>
    </lineage>
</organism>
<keyword evidence="2" id="KW-0472">Membrane</keyword>
<feature type="transmembrane region" description="Helical" evidence="2">
    <location>
        <begin position="56"/>
        <end position="72"/>
    </location>
</feature>
<evidence type="ECO:0000313" key="4">
    <source>
        <dbReference type="Proteomes" id="UP000007735"/>
    </source>
</evidence>
<evidence type="ECO:0000256" key="1">
    <source>
        <dbReference type="SAM" id="MobiDB-lite"/>
    </source>
</evidence>
<geneLocation type="plasmid" evidence="3 4">
    <name>pSfHH103e</name>
</geneLocation>
<proteinExistence type="predicted"/>
<accession>G9AJ69</accession>